<protein>
    <submittedName>
        <fullName evidence="2">Uncharacterized protein</fullName>
    </submittedName>
</protein>
<reference evidence="2" key="1">
    <citation type="submission" date="2022-01" db="EMBL/GenBank/DDBJ databases">
        <title>Genome Sequence Resource for Two Populations of Ditylenchus destructor, the Migratory Endoparasitic Phytonematode.</title>
        <authorList>
            <person name="Zhang H."/>
            <person name="Lin R."/>
            <person name="Xie B."/>
        </authorList>
    </citation>
    <scope>NUCLEOTIDE SEQUENCE</scope>
    <source>
        <strain evidence="2">BazhouSP</strain>
    </source>
</reference>
<sequence>MGQGRPNGDSLRKLLQRNSTILFNLTVLCVEINLNLTWIPKVTGRTNYTDREPACTGRILLCPAGFRAVTNDDIRFIDELESKENCDSESFLVYDKIRIGSEEWILSEDSREYINLFEWKLRSLADFSYRFAFAVFLSAQIFDFLFNPVWMHGYIWALNLKLDVDLSDKSAGVILDHQLSVVSYSERLFHAIISTIAVIVVLRLCGYHKENKTVWQLLKLSLACGTASGVARCVQMKHRLYPAIHESFYIYLHFFVVGYCMSCRFFERYPKVSAEKQSVPGDLIKKNN</sequence>
<name>A0AAD4R9W9_9BILA</name>
<evidence type="ECO:0000313" key="3">
    <source>
        <dbReference type="Proteomes" id="UP001201812"/>
    </source>
</evidence>
<comment type="caution">
    <text evidence="2">The sequence shown here is derived from an EMBL/GenBank/DDBJ whole genome shotgun (WGS) entry which is preliminary data.</text>
</comment>
<feature type="transmembrane region" description="Helical" evidence="1">
    <location>
        <begin position="127"/>
        <end position="146"/>
    </location>
</feature>
<dbReference type="AlphaFoldDB" id="A0AAD4R9W9"/>
<proteinExistence type="predicted"/>
<dbReference type="EMBL" id="JAKKPZ010000006">
    <property type="protein sequence ID" value="KAI1720161.1"/>
    <property type="molecule type" value="Genomic_DNA"/>
</dbReference>
<organism evidence="2 3">
    <name type="scientific">Ditylenchus destructor</name>
    <dbReference type="NCBI Taxonomy" id="166010"/>
    <lineage>
        <taxon>Eukaryota</taxon>
        <taxon>Metazoa</taxon>
        <taxon>Ecdysozoa</taxon>
        <taxon>Nematoda</taxon>
        <taxon>Chromadorea</taxon>
        <taxon>Rhabditida</taxon>
        <taxon>Tylenchina</taxon>
        <taxon>Tylenchomorpha</taxon>
        <taxon>Sphaerularioidea</taxon>
        <taxon>Anguinidae</taxon>
        <taxon>Anguininae</taxon>
        <taxon>Ditylenchus</taxon>
    </lineage>
</organism>
<gene>
    <name evidence="2" type="ORF">DdX_05537</name>
</gene>
<feature type="transmembrane region" description="Helical" evidence="1">
    <location>
        <begin position="20"/>
        <end position="39"/>
    </location>
</feature>
<keyword evidence="1" id="KW-0812">Transmembrane</keyword>
<evidence type="ECO:0000313" key="2">
    <source>
        <dbReference type="EMBL" id="KAI1720161.1"/>
    </source>
</evidence>
<keyword evidence="1" id="KW-1133">Transmembrane helix</keyword>
<accession>A0AAD4R9W9</accession>
<keyword evidence="1" id="KW-0472">Membrane</keyword>
<evidence type="ECO:0000256" key="1">
    <source>
        <dbReference type="SAM" id="Phobius"/>
    </source>
</evidence>
<feature type="transmembrane region" description="Helical" evidence="1">
    <location>
        <begin position="188"/>
        <end position="205"/>
    </location>
</feature>
<dbReference type="Proteomes" id="UP001201812">
    <property type="component" value="Unassembled WGS sequence"/>
</dbReference>
<keyword evidence="3" id="KW-1185">Reference proteome</keyword>